<dbReference type="EMBL" id="QETA01000007">
    <property type="protein sequence ID" value="PWF21613.1"/>
    <property type="molecule type" value="Genomic_DNA"/>
</dbReference>
<evidence type="ECO:0000256" key="1">
    <source>
        <dbReference type="SAM" id="SignalP"/>
    </source>
</evidence>
<protein>
    <submittedName>
        <fullName evidence="2">Copper resistance protein CopZ</fullName>
    </submittedName>
</protein>
<name>A0A2V1JXJ0_9BURK</name>
<feature type="signal peptide" evidence="1">
    <location>
        <begin position="1"/>
        <end position="22"/>
    </location>
</feature>
<keyword evidence="3" id="KW-1185">Reference proteome</keyword>
<dbReference type="SUPFAM" id="SSF160387">
    <property type="entry name" value="NosL/MerB-like"/>
    <property type="match status" value="1"/>
</dbReference>
<dbReference type="PANTHER" id="PTHR41247">
    <property type="entry name" value="HTH-TYPE TRANSCRIPTIONAL REPRESSOR YCNK"/>
    <property type="match status" value="1"/>
</dbReference>
<dbReference type="PANTHER" id="PTHR41247:SF1">
    <property type="entry name" value="HTH-TYPE TRANSCRIPTIONAL REPRESSOR YCNK"/>
    <property type="match status" value="1"/>
</dbReference>
<gene>
    <name evidence="2" type="ORF">DD235_14775</name>
</gene>
<evidence type="ECO:0000313" key="3">
    <source>
        <dbReference type="Proteomes" id="UP000245212"/>
    </source>
</evidence>
<dbReference type="Gene3D" id="3.30.70.2060">
    <property type="match status" value="1"/>
</dbReference>
<reference evidence="3" key="1">
    <citation type="submission" date="2018-05" db="EMBL/GenBank/DDBJ databases">
        <authorList>
            <person name="Li Y."/>
        </authorList>
    </citation>
    <scope>NUCLEOTIDE SEQUENCE [LARGE SCALE GENOMIC DNA]</scope>
    <source>
        <strain evidence="3">3d-2-2</strain>
    </source>
</reference>
<dbReference type="AlphaFoldDB" id="A0A2V1JXJ0"/>
<accession>A0A2V1JXJ0</accession>
<dbReference type="Pfam" id="PF05573">
    <property type="entry name" value="NosL"/>
    <property type="match status" value="1"/>
</dbReference>
<evidence type="ECO:0000313" key="2">
    <source>
        <dbReference type="EMBL" id="PWF21613.1"/>
    </source>
</evidence>
<feature type="chain" id="PRO_5015971068" evidence="1">
    <location>
        <begin position="23"/>
        <end position="193"/>
    </location>
</feature>
<dbReference type="Gene3D" id="3.30.70.2050">
    <property type="match status" value="1"/>
</dbReference>
<dbReference type="Proteomes" id="UP000245212">
    <property type="component" value="Unassembled WGS sequence"/>
</dbReference>
<dbReference type="PROSITE" id="PS51257">
    <property type="entry name" value="PROKAR_LIPOPROTEIN"/>
    <property type="match status" value="1"/>
</dbReference>
<comment type="caution">
    <text evidence="2">The sequence shown here is derived from an EMBL/GenBank/DDBJ whole genome shotgun (WGS) entry which is preliminary data.</text>
</comment>
<dbReference type="InterPro" id="IPR008719">
    <property type="entry name" value="N2O_reductase_NosL"/>
</dbReference>
<sequence>MICDVSRWLLAGLALAWLAACSDDTGAGEQPPPHAITEEAVGYFCSMNLLEHSGPKGQVLVPGEDRPVWFSTVRQTVAYTMLPESPRVLSAVYVSDLSAVEDWRRVNPDAWVEARSAWFVVESEATGGMGGEDPMPFSDRSKAEQFAQRHGGRVLAFDALTEDYILYADSLFETRPGGTSQAVGEAGTMTEHM</sequence>
<organism evidence="2 3">
    <name type="scientific">Corticimicrobacter populi</name>
    <dbReference type="NCBI Taxonomy" id="2175229"/>
    <lineage>
        <taxon>Bacteria</taxon>
        <taxon>Pseudomonadati</taxon>
        <taxon>Pseudomonadota</taxon>
        <taxon>Betaproteobacteria</taxon>
        <taxon>Burkholderiales</taxon>
        <taxon>Alcaligenaceae</taxon>
        <taxon>Corticimicrobacter</taxon>
    </lineage>
</organism>
<proteinExistence type="predicted"/>
<keyword evidence="1" id="KW-0732">Signal</keyword>